<reference evidence="2" key="1">
    <citation type="journal article" date="2019" name="Int. J. Syst. Evol. Microbiol.">
        <title>The Global Catalogue of Microorganisms (GCM) 10K type strain sequencing project: providing services to taxonomists for standard genome sequencing and annotation.</title>
        <authorList>
            <consortium name="The Broad Institute Genomics Platform"/>
            <consortium name="The Broad Institute Genome Sequencing Center for Infectious Disease"/>
            <person name="Wu L."/>
            <person name="Ma J."/>
        </authorList>
    </citation>
    <scope>NUCLEOTIDE SEQUENCE [LARGE SCALE GENOMIC DNA]</scope>
    <source>
        <strain evidence="2">CCUG 50353</strain>
    </source>
</reference>
<dbReference type="PANTHER" id="PTHR33639">
    <property type="entry name" value="THIOL-DISULFIDE OXIDOREDUCTASE DCC"/>
    <property type="match status" value="1"/>
</dbReference>
<dbReference type="InterPro" id="IPR007263">
    <property type="entry name" value="DCC1-like"/>
</dbReference>
<organism evidence="1 2">
    <name type="scientific">Chryseomicrobium palamuruense</name>
    <dbReference type="NCBI Taxonomy" id="682973"/>
    <lineage>
        <taxon>Bacteria</taxon>
        <taxon>Bacillati</taxon>
        <taxon>Bacillota</taxon>
        <taxon>Bacilli</taxon>
        <taxon>Bacillales</taxon>
        <taxon>Caryophanaceae</taxon>
        <taxon>Chryseomicrobium</taxon>
    </lineage>
</organism>
<name>A0ABV8UX22_9BACL</name>
<dbReference type="InterPro" id="IPR052927">
    <property type="entry name" value="DCC_oxidoreductase"/>
</dbReference>
<dbReference type="Pfam" id="PF04134">
    <property type="entry name" value="DCC1-like"/>
    <property type="match status" value="1"/>
</dbReference>
<dbReference type="RefSeq" id="WP_378141290.1">
    <property type="nucleotide sequence ID" value="NZ_JBHSEF010000021.1"/>
</dbReference>
<evidence type="ECO:0000313" key="1">
    <source>
        <dbReference type="EMBL" id="MFC4354985.1"/>
    </source>
</evidence>
<sequence>MEPSLVLYDGLCNFCDASVKFIWKHNTAGTIHFTSLQGETGQQLLRQHQIPSDIDSFIFIENGKAYLESDAAFQVARHLDGPWKMLSVGRILPKSLRNAGYHVIARNRYKWFGQKDACEIPPPEVRARFID</sequence>
<dbReference type="PANTHER" id="PTHR33639:SF2">
    <property type="entry name" value="DUF393 DOMAIN-CONTAINING PROTEIN"/>
    <property type="match status" value="1"/>
</dbReference>
<protein>
    <submittedName>
        <fullName evidence="1">Thiol-disulfide oxidoreductase DCC family protein</fullName>
    </submittedName>
</protein>
<accession>A0ABV8UX22</accession>
<keyword evidence="2" id="KW-1185">Reference proteome</keyword>
<evidence type="ECO:0000313" key="2">
    <source>
        <dbReference type="Proteomes" id="UP001595733"/>
    </source>
</evidence>
<dbReference type="Proteomes" id="UP001595733">
    <property type="component" value="Unassembled WGS sequence"/>
</dbReference>
<proteinExistence type="predicted"/>
<gene>
    <name evidence="1" type="ORF">ACFO0S_07995</name>
</gene>
<dbReference type="EMBL" id="JBHSEF010000021">
    <property type="protein sequence ID" value="MFC4354985.1"/>
    <property type="molecule type" value="Genomic_DNA"/>
</dbReference>
<comment type="caution">
    <text evidence="1">The sequence shown here is derived from an EMBL/GenBank/DDBJ whole genome shotgun (WGS) entry which is preliminary data.</text>
</comment>